<evidence type="ECO:0000313" key="2">
    <source>
        <dbReference type="EMBL" id="QHA05807.1"/>
    </source>
</evidence>
<reference evidence="2 3" key="1">
    <citation type="submission" date="2019-12" db="EMBL/GenBank/DDBJ databases">
        <title>Streptomyces sp. strain T44 isolated from rhizosphere soil of Broussonetia papyrifera.</title>
        <authorList>
            <person name="Mo P."/>
        </authorList>
    </citation>
    <scope>NUCLEOTIDE SEQUENCE [LARGE SCALE GENOMIC DNA]</scope>
    <source>
        <strain evidence="2 3">T44</strain>
    </source>
</reference>
<evidence type="ECO:0000313" key="3">
    <source>
        <dbReference type="Proteomes" id="UP000436138"/>
    </source>
</evidence>
<proteinExistence type="predicted"/>
<organism evidence="2 3">
    <name type="scientific">Streptomyces broussonetiae</name>
    <dbReference type="NCBI Taxonomy" id="2686304"/>
    <lineage>
        <taxon>Bacteria</taxon>
        <taxon>Bacillati</taxon>
        <taxon>Actinomycetota</taxon>
        <taxon>Actinomycetes</taxon>
        <taxon>Kitasatosporales</taxon>
        <taxon>Streptomycetaceae</taxon>
        <taxon>Streptomyces</taxon>
    </lineage>
</organism>
<protein>
    <submittedName>
        <fullName evidence="2">DUF302 domain-containing protein</fullName>
    </submittedName>
</protein>
<dbReference type="SUPFAM" id="SSF103247">
    <property type="entry name" value="TT1751-like"/>
    <property type="match status" value="1"/>
</dbReference>
<dbReference type="EMBL" id="CP047020">
    <property type="protein sequence ID" value="QHA05807.1"/>
    <property type="molecule type" value="Genomic_DNA"/>
</dbReference>
<dbReference type="KEGG" id="sbro:GQF42_23205"/>
<evidence type="ECO:0000259" key="1">
    <source>
        <dbReference type="Pfam" id="PF03625"/>
    </source>
</evidence>
<dbReference type="RefSeq" id="WP_158922855.1">
    <property type="nucleotide sequence ID" value="NZ_CP047020.1"/>
</dbReference>
<keyword evidence="3" id="KW-1185">Reference proteome</keyword>
<dbReference type="Proteomes" id="UP000436138">
    <property type="component" value="Chromosome"/>
</dbReference>
<dbReference type="AlphaFoldDB" id="A0A6I6NCF0"/>
<dbReference type="InterPro" id="IPR005180">
    <property type="entry name" value="DUF302"/>
</dbReference>
<dbReference type="InterPro" id="IPR035923">
    <property type="entry name" value="TT1751-like_sf"/>
</dbReference>
<dbReference type="CDD" id="cd14797">
    <property type="entry name" value="DUF302"/>
    <property type="match status" value="1"/>
</dbReference>
<dbReference type="Gene3D" id="3.30.310.70">
    <property type="entry name" value="TT1751-like domain"/>
    <property type="match status" value="1"/>
</dbReference>
<feature type="domain" description="DUF302" evidence="1">
    <location>
        <begin position="83"/>
        <end position="130"/>
    </location>
</feature>
<dbReference type="Pfam" id="PF03625">
    <property type="entry name" value="DUF302"/>
    <property type="match status" value="1"/>
</dbReference>
<accession>A0A6I6NCF0</accession>
<sequence length="172" mass="19181">MTSRTTAVEHPARRLVVALPRPYDEAREQYETLVPEVDLARFLQTASWQATLELAEINAPHGFMRYYRSDITAVMAGSTSRWKTTQYLMGNHTIAERMFRHDPSVMLHAPLRTLLYSDPDGGTELAVDQPSLLFASYGNPRIADVGLELDALLARLISLLGGETPPQLAART</sequence>
<gene>
    <name evidence="2" type="ORF">GQF42_23205</name>
</gene>
<name>A0A6I6NCF0_9ACTN</name>